<dbReference type="EnsemblFungi" id="PTTG_28615-t43_1">
    <property type="protein sequence ID" value="PTTG_28615-t43_1-p1"/>
    <property type="gene ID" value="PTTG_28615"/>
</dbReference>
<sequence>MHLAKLWILLVVHSPAAYSRFRCNDGSEPDSVQGVCVKPIDLLTDPHKVPEYLKPRLINKNYIVMDATWLFDDRYTCKDLKVADVAPPERYCCIREPEEISKYTRSKTHQEMADLHCYTRDGKKKSR</sequence>
<keyword evidence="4" id="KW-1185">Reference proteome</keyword>
<gene>
    <name evidence="2" type="ORF">PTTG_28615</name>
</gene>
<evidence type="ECO:0000256" key="1">
    <source>
        <dbReference type="SAM" id="SignalP"/>
    </source>
</evidence>
<keyword evidence="1" id="KW-0732">Signal</keyword>
<evidence type="ECO:0008006" key="5">
    <source>
        <dbReference type="Google" id="ProtNLM"/>
    </source>
</evidence>
<accession>A0A180GAK0</accession>
<organism evidence="2">
    <name type="scientific">Puccinia triticina (isolate 1-1 / race 1 (BBBD))</name>
    <name type="common">Brown leaf rust fungus</name>
    <dbReference type="NCBI Taxonomy" id="630390"/>
    <lineage>
        <taxon>Eukaryota</taxon>
        <taxon>Fungi</taxon>
        <taxon>Dikarya</taxon>
        <taxon>Basidiomycota</taxon>
        <taxon>Pucciniomycotina</taxon>
        <taxon>Pucciniomycetes</taxon>
        <taxon>Pucciniales</taxon>
        <taxon>Pucciniaceae</taxon>
        <taxon>Puccinia</taxon>
    </lineage>
</organism>
<evidence type="ECO:0000313" key="4">
    <source>
        <dbReference type="Proteomes" id="UP000005240"/>
    </source>
</evidence>
<dbReference type="Proteomes" id="UP000005240">
    <property type="component" value="Unassembled WGS sequence"/>
</dbReference>
<dbReference type="AlphaFoldDB" id="A0A180GAK0"/>
<reference evidence="2" key="2">
    <citation type="submission" date="2016-05" db="EMBL/GenBank/DDBJ databases">
        <title>Comparative analysis highlights variable genome content of wheat rusts and divergence of the mating loci.</title>
        <authorList>
            <person name="Cuomo C.A."/>
            <person name="Bakkeren G."/>
            <person name="Szabo L."/>
            <person name="Khalil H."/>
            <person name="Joly D."/>
            <person name="Goldberg J."/>
            <person name="Young S."/>
            <person name="Zeng Q."/>
            <person name="Fellers J."/>
        </authorList>
    </citation>
    <scope>NUCLEOTIDE SEQUENCE [LARGE SCALE GENOMIC DNA]</scope>
    <source>
        <strain evidence="2">1-1 BBBD Race 1</strain>
    </source>
</reference>
<dbReference type="EMBL" id="ADAS02000121">
    <property type="protein sequence ID" value="OAV89701.1"/>
    <property type="molecule type" value="Genomic_DNA"/>
</dbReference>
<reference evidence="3" key="4">
    <citation type="submission" date="2025-05" db="UniProtKB">
        <authorList>
            <consortium name="EnsemblFungi"/>
        </authorList>
    </citation>
    <scope>IDENTIFICATION</scope>
    <source>
        <strain evidence="3">isolate 1-1 / race 1 (BBBD)</strain>
    </source>
</reference>
<evidence type="ECO:0000313" key="2">
    <source>
        <dbReference type="EMBL" id="OAV89701.1"/>
    </source>
</evidence>
<name>A0A180GAK0_PUCT1</name>
<evidence type="ECO:0000313" key="3">
    <source>
        <dbReference type="EnsemblFungi" id="PTTG_28615-t43_1-p1"/>
    </source>
</evidence>
<dbReference type="OrthoDB" id="2495554at2759"/>
<protein>
    <recommendedName>
        <fullName evidence="5">Secreted protein</fullName>
    </recommendedName>
</protein>
<proteinExistence type="predicted"/>
<reference evidence="2" key="1">
    <citation type="submission" date="2009-11" db="EMBL/GenBank/DDBJ databases">
        <authorList>
            <consortium name="The Broad Institute Genome Sequencing Platform"/>
            <person name="Ward D."/>
            <person name="Feldgarden M."/>
            <person name="Earl A."/>
            <person name="Young S.K."/>
            <person name="Zeng Q."/>
            <person name="Koehrsen M."/>
            <person name="Alvarado L."/>
            <person name="Berlin A."/>
            <person name="Bochicchio J."/>
            <person name="Borenstein D."/>
            <person name="Chapman S.B."/>
            <person name="Chen Z."/>
            <person name="Engels R."/>
            <person name="Freedman E."/>
            <person name="Gellesch M."/>
            <person name="Goldberg J."/>
            <person name="Griggs A."/>
            <person name="Gujja S."/>
            <person name="Heilman E."/>
            <person name="Heiman D."/>
            <person name="Hepburn T."/>
            <person name="Howarth C."/>
            <person name="Jen D."/>
            <person name="Larson L."/>
            <person name="Lewis B."/>
            <person name="Mehta T."/>
            <person name="Park D."/>
            <person name="Pearson M."/>
            <person name="Roberts A."/>
            <person name="Saif S."/>
            <person name="Shea T."/>
            <person name="Shenoy N."/>
            <person name="Sisk P."/>
            <person name="Stolte C."/>
            <person name="Sykes S."/>
            <person name="Thomson T."/>
            <person name="Walk T."/>
            <person name="White J."/>
            <person name="Yandava C."/>
            <person name="Izard J."/>
            <person name="Baranova O.V."/>
            <person name="Blanton J.M."/>
            <person name="Tanner A.C."/>
            <person name="Dewhirst F.E."/>
            <person name="Haas B."/>
            <person name="Nusbaum C."/>
            <person name="Birren B."/>
        </authorList>
    </citation>
    <scope>NUCLEOTIDE SEQUENCE [LARGE SCALE GENOMIC DNA]</scope>
    <source>
        <strain evidence="2">1-1 BBBD Race 1</strain>
    </source>
</reference>
<feature type="signal peptide" evidence="1">
    <location>
        <begin position="1"/>
        <end position="19"/>
    </location>
</feature>
<dbReference type="VEuPathDB" id="FungiDB:PTTG_28615"/>
<feature type="chain" id="PRO_5008109713" description="Secreted protein" evidence="1">
    <location>
        <begin position="20"/>
        <end position="127"/>
    </location>
</feature>
<reference evidence="3 4" key="3">
    <citation type="journal article" date="2017" name="G3 (Bethesda)">
        <title>Comparative analysis highlights variable genome content of wheat rusts and divergence of the mating loci.</title>
        <authorList>
            <person name="Cuomo C.A."/>
            <person name="Bakkeren G."/>
            <person name="Khalil H.B."/>
            <person name="Panwar V."/>
            <person name="Joly D."/>
            <person name="Linning R."/>
            <person name="Sakthikumar S."/>
            <person name="Song X."/>
            <person name="Adiconis X."/>
            <person name="Fan L."/>
            <person name="Goldberg J.M."/>
            <person name="Levin J.Z."/>
            <person name="Young S."/>
            <person name="Zeng Q."/>
            <person name="Anikster Y."/>
            <person name="Bruce M."/>
            <person name="Wang M."/>
            <person name="Yin C."/>
            <person name="McCallum B."/>
            <person name="Szabo L.J."/>
            <person name="Hulbert S."/>
            <person name="Chen X."/>
            <person name="Fellers J.P."/>
        </authorList>
    </citation>
    <scope>NUCLEOTIDE SEQUENCE</scope>
    <source>
        <strain evidence="3">isolate 1-1 / race 1 (BBBD)</strain>
        <strain evidence="4">Isolate 1-1 / race 1 (BBBD)</strain>
    </source>
</reference>